<accession>A0A1G7NWJ2</accession>
<keyword evidence="1" id="KW-1133">Transmembrane helix</keyword>
<sequence>MTQHILSLWIAEKQLEAYLIILLSLVINNKLLFMLRYNNSPAKRLQLLSSTQTDQNFYNAKKAR</sequence>
<organism evidence="2 3">
    <name type="scientific">Mucilaginibacter pineti</name>
    <dbReference type="NCBI Taxonomy" id="1391627"/>
    <lineage>
        <taxon>Bacteria</taxon>
        <taxon>Pseudomonadati</taxon>
        <taxon>Bacteroidota</taxon>
        <taxon>Sphingobacteriia</taxon>
        <taxon>Sphingobacteriales</taxon>
        <taxon>Sphingobacteriaceae</taxon>
        <taxon>Mucilaginibacter</taxon>
    </lineage>
</organism>
<gene>
    <name evidence="2" type="ORF">SAMN05216464_13027</name>
</gene>
<keyword evidence="1" id="KW-0812">Transmembrane</keyword>
<feature type="transmembrane region" description="Helical" evidence="1">
    <location>
        <begin position="17"/>
        <end position="35"/>
    </location>
</feature>
<evidence type="ECO:0000256" key="1">
    <source>
        <dbReference type="SAM" id="Phobius"/>
    </source>
</evidence>
<name>A0A1G7NWJ2_9SPHI</name>
<dbReference type="AlphaFoldDB" id="A0A1G7NWJ2"/>
<evidence type="ECO:0000313" key="3">
    <source>
        <dbReference type="Proteomes" id="UP000199072"/>
    </source>
</evidence>
<evidence type="ECO:0000313" key="2">
    <source>
        <dbReference type="EMBL" id="SDF78257.1"/>
    </source>
</evidence>
<keyword evidence="3" id="KW-1185">Reference proteome</keyword>
<keyword evidence="1" id="KW-0472">Membrane</keyword>
<dbReference type="EMBL" id="FNAI01000030">
    <property type="protein sequence ID" value="SDF78257.1"/>
    <property type="molecule type" value="Genomic_DNA"/>
</dbReference>
<proteinExistence type="predicted"/>
<dbReference type="Proteomes" id="UP000199072">
    <property type="component" value="Unassembled WGS sequence"/>
</dbReference>
<reference evidence="2 3" key="1">
    <citation type="submission" date="2016-10" db="EMBL/GenBank/DDBJ databases">
        <authorList>
            <person name="de Groot N.N."/>
        </authorList>
    </citation>
    <scope>NUCLEOTIDE SEQUENCE [LARGE SCALE GENOMIC DNA]</scope>
    <source>
        <strain evidence="2 3">47C3B</strain>
    </source>
</reference>
<protein>
    <submittedName>
        <fullName evidence="2">Uncharacterized protein</fullName>
    </submittedName>
</protein>